<organism evidence="4 5">
    <name type="scientific">Knufia peltigerae</name>
    <dbReference type="NCBI Taxonomy" id="1002370"/>
    <lineage>
        <taxon>Eukaryota</taxon>
        <taxon>Fungi</taxon>
        <taxon>Dikarya</taxon>
        <taxon>Ascomycota</taxon>
        <taxon>Pezizomycotina</taxon>
        <taxon>Eurotiomycetes</taxon>
        <taxon>Chaetothyriomycetidae</taxon>
        <taxon>Chaetothyriales</taxon>
        <taxon>Trichomeriaceae</taxon>
        <taxon>Knufia</taxon>
    </lineage>
</organism>
<keyword evidence="3" id="KW-0560">Oxidoreductase</keyword>
<evidence type="ECO:0000256" key="3">
    <source>
        <dbReference type="ARBA" id="ARBA00023002"/>
    </source>
</evidence>
<name>A0AA38YG07_9EURO</name>
<keyword evidence="5" id="KW-1185">Reference proteome</keyword>
<dbReference type="InterPro" id="IPR004136">
    <property type="entry name" value="NMO"/>
</dbReference>
<evidence type="ECO:0000256" key="2">
    <source>
        <dbReference type="ARBA" id="ARBA00022643"/>
    </source>
</evidence>
<evidence type="ECO:0008006" key="6">
    <source>
        <dbReference type="Google" id="ProtNLM"/>
    </source>
</evidence>
<dbReference type="EMBL" id="JAPDRN010000002">
    <property type="protein sequence ID" value="KAJ9646715.1"/>
    <property type="molecule type" value="Genomic_DNA"/>
</dbReference>
<dbReference type="InterPro" id="IPR013785">
    <property type="entry name" value="Aldolase_TIM"/>
</dbReference>
<comment type="caution">
    <text evidence="4">The sequence shown here is derived from an EMBL/GenBank/DDBJ whole genome shotgun (WGS) entry which is preliminary data.</text>
</comment>
<dbReference type="AlphaFoldDB" id="A0AA38YG07"/>
<keyword evidence="1" id="KW-0285">Flavoprotein</keyword>
<dbReference type="PANTHER" id="PTHR32332">
    <property type="entry name" value="2-NITROPROPANE DIOXYGENASE"/>
    <property type="match status" value="1"/>
</dbReference>
<reference evidence="4" key="1">
    <citation type="submission" date="2022-10" db="EMBL/GenBank/DDBJ databases">
        <title>Culturing micro-colonial fungi from biological soil crusts in the Mojave desert and describing Neophaeococcomyces mojavensis, and introducing the new genera and species Taxawa tesnikishii.</title>
        <authorList>
            <person name="Kurbessoian T."/>
            <person name="Stajich J.E."/>
        </authorList>
    </citation>
    <scope>NUCLEOTIDE SEQUENCE</scope>
    <source>
        <strain evidence="4">TK_35</strain>
    </source>
</reference>
<sequence>MLTTELTQQLGIKHPVMLAGMGQVSGASLVAAVSNAGGLGVVGGALYSPQQLKDILQDVKSRLKSPDTPFGVDLLIPQVGGNARRTNFDYTNGKLSELIDVVVEMGAKLFVSAVGVPPTWVVEKLHRGGVLYMNLVGHPKHVRKACNAGADGIIAQGYEAGGHTGDIPSRIINGDFDSTMRTLIFTGRPLRIQRTPYIAHWESHRQDEIRQLTSKGKIPLDIEIDRLHTSGELTEEIEDQSVKRPMGMVSGLVNKPDQPAAEIVAEIVEDATQLLGSASHYLTLPSKM</sequence>
<dbReference type="Proteomes" id="UP001172681">
    <property type="component" value="Unassembled WGS sequence"/>
</dbReference>
<dbReference type="Pfam" id="PF03060">
    <property type="entry name" value="NMO"/>
    <property type="match status" value="1"/>
</dbReference>
<proteinExistence type="predicted"/>
<dbReference type="Gene3D" id="3.20.20.70">
    <property type="entry name" value="Aldolase class I"/>
    <property type="match status" value="2"/>
</dbReference>
<dbReference type="PANTHER" id="PTHR32332:SF31">
    <property type="entry name" value="2-NITROPROPANE DIOXYGENASE FAMILY, PUTATIVE (AFU_ORTHOLOGUE AFUA_2G09850)-RELATED"/>
    <property type="match status" value="1"/>
</dbReference>
<gene>
    <name evidence="4" type="ORF">H2204_000407</name>
</gene>
<evidence type="ECO:0000256" key="1">
    <source>
        <dbReference type="ARBA" id="ARBA00022630"/>
    </source>
</evidence>
<evidence type="ECO:0000313" key="4">
    <source>
        <dbReference type="EMBL" id="KAJ9646715.1"/>
    </source>
</evidence>
<dbReference type="SUPFAM" id="SSF51412">
    <property type="entry name" value="Inosine monophosphate dehydrogenase (IMPDH)"/>
    <property type="match status" value="1"/>
</dbReference>
<dbReference type="GO" id="GO:0018580">
    <property type="term" value="F:nitronate monooxygenase activity"/>
    <property type="evidence" value="ECO:0007669"/>
    <property type="project" value="InterPro"/>
</dbReference>
<keyword evidence="2" id="KW-0288">FMN</keyword>
<protein>
    <recommendedName>
        <fullName evidence="6">Nitronate monooxygenase domain-containing protein</fullName>
    </recommendedName>
</protein>
<accession>A0AA38YG07</accession>
<dbReference type="CDD" id="cd04730">
    <property type="entry name" value="NPD_like"/>
    <property type="match status" value="1"/>
</dbReference>
<evidence type="ECO:0000313" key="5">
    <source>
        <dbReference type="Proteomes" id="UP001172681"/>
    </source>
</evidence>